<organism evidence="13 14">
    <name type="scientific">Catalinimonas alkaloidigena</name>
    <dbReference type="NCBI Taxonomy" id="1075417"/>
    <lineage>
        <taxon>Bacteria</taxon>
        <taxon>Pseudomonadati</taxon>
        <taxon>Bacteroidota</taxon>
        <taxon>Cytophagia</taxon>
        <taxon>Cytophagales</taxon>
        <taxon>Catalimonadaceae</taxon>
        <taxon>Catalinimonas</taxon>
    </lineage>
</organism>
<dbReference type="PANTHER" id="PTHR30183:SF8">
    <property type="entry name" value="MOLYBDENUM TRANSPORT SYSTEM PERMEASE"/>
    <property type="match status" value="1"/>
</dbReference>
<dbReference type="CDD" id="cd06261">
    <property type="entry name" value="TM_PBP2"/>
    <property type="match status" value="1"/>
</dbReference>
<keyword evidence="14" id="KW-1185">Reference proteome</keyword>
<feature type="transmembrane region" description="Helical" evidence="10">
    <location>
        <begin position="146"/>
        <end position="167"/>
    </location>
</feature>
<keyword evidence="6 11" id="KW-0500">Molybdenum</keyword>
<dbReference type="RefSeq" id="WP_089685054.1">
    <property type="nucleotide sequence ID" value="NZ_FNFO01000008.1"/>
</dbReference>
<keyword evidence="9 10" id="KW-0472">Membrane</keyword>
<proteinExistence type="inferred from homology"/>
<evidence type="ECO:0000256" key="2">
    <source>
        <dbReference type="ARBA" id="ARBA00004651"/>
    </source>
</evidence>
<comment type="function">
    <text evidence="1 11">Part of the binding-protein-dependent transport system for molybdenum; probably responsible for the translocation of the substrate across the membrane.</text>
</comment>
<evidence type="ECO:0000256" key="10">
    <source>
        <dbReference type="RuleBase" id="RU363032"/>
    </source>
</evidence>
<evidence type="ECO:0000256" key="4">
    <source>
        <dbReference type="ARBA" id="ARBA00022448"/>
    </source>
</evidence>
<evidence type="ECO:0000256" key="1">
    <source>
        <dbReference type="ARBA" id="ARBA00002949"/>
    </source>
</evidence>
<evidence type="ECO:0000313" key="14">
    <source>
        <dbReference type="Proteomes" id="UP000198510"/>
    </source>
</evidence>
<dbReference type="EMBL" id="FNFO01000008">
    <property type="protein sequence ID" value="SDL80204.1"/>
    <property type="molecule type" value="Genomic_DNA"/>
</dbReference>
<feature type="transmembrane region" description="Helical" evidence="10">
    <location>
        <begin position="12"/>
        <end position="34"/>
    </location>
</feature>
<dbReference type="SUPFAM" id="SSF161098">
    <property type="entry name" value="MetI-like"/>
    <property type="match status" value="1"/>
</dbReference>
<keyword evidence="4 10" id="KW-0813">Transport</keyword>
<dbReference type="GO" id="GO:0015098">
    <property type="term" value="F:molybdate ion transmembrane transporter activity"/>
    <property type="evidence" value="ECO:0007669"/>
    <property type="project" value="UniProtKB-UniRule"/>
</dbReference>
<evidence type="ECO:0000256" key="3">
    <source>
        <dbReference type="ARBA" id="ARBA00007069"/>
    </source>
</evidence>
<dbReference type="NCBIfam" id="TIGR02141">
    <property type="entry name" value="modB_ABC"/>
    <property type="match status" value="1"/>
</dbReference>
<dbReference type="Pfam" id="PF00528">
    <property type="entry name" value="BPD_transp_1"/>
    <property type="match status" value="1"/>
</dbReference>
<feature type="transmembrane region" description="Helical" evidence="10">
    <location>
        <begin position="46"/>
        <end position="68"/>
    </location>
</feature>
<accession>A0A1G9N1G2</accession>
<evidence type="ECO:0000256" key="6">
    <source>
        <dbReference type="ARBA" id="ARBA00022505"/>
    </source>
</evidence>
<dbReference type="InterPro" id="IPR035906">
    <property type="entry name" value="MetI-like_sf"/>
</dbReference>
<feature type="transmembrane region" description="Helical" evidence="10">
    <location>
        <begin position="80"/>
        <end position="101"/>
    </location>
</feature>
<dbReference type="InterPro" id="IPR011867">
    <property type="entry name" value="ModB_ABC"/>
</dbReference>
<feature type="transmembrane region" description="Helical" evidence="10">
    <location>
        <begin position="197"/>
        <end position="215"/>
    </location>
</feature>
<comment type="similarity">
    <text evidence="3 11">Belongs to the binding-protein-dependent transport system permease family. CysTW subfamily.</text>
</comment>
<reference evidence="13 14" key="1">
    <citation type="submission" date="2016-10" db="EMBL/GenBank/DDBJ databases">
        <authorList>
            <person name="de Groot N.N."/>
        </authorList>
    </citation>
    <scope>NUCLEOTIDE SEQUENCE [LARGE SCALE GENOMIC DNA]</scope>
    <source>
        <strain evidence="13 14">DSM 25186</strain>
    </source>
</reference>
<dbReference type="AlphaFoldDB" id="A0A1G9N1G2"/>
<evidence type="ECO:0000256" key="5">
    <source>
        <dbReference type="ARBA" id="ARBA00022475"/>
    </source>
</evidence>
<evidence type="ECO:0000259" key="12">
    <source>
        <dbReference type="PROSITE" id="PS50928"/>
    </source>
</evidence>
<dbReference type="InterPro" id="IPR000515">
    <property type="entry name" value="MetI-like"/>
</dbReference>
<keyword evidence="8 10" id="KW-1133">Transmembrane helix</keyword>
<evidence type="ECO:0000256" key="8">
    <source>
        <dbReference type="ARBA" id="ARBA00022989"/>
    </source>
</evidence>
<dbReference type="Gene3D" id="1.10.3720.10">
    <property type="entry name" value="MetI-like"/>
    <property type="match status" value="1"/>
</dbReference>
<comment type="subcellular location">
    <subcellularLocation>
        <location evidence="2 10">Cell membrane</location>
        <topology evidence="2 10">Multi-pass membrane protein</topology>
    </subcellularLocation>
</comment>
<evidence type="ECO:0000256" key="9">
    <source>
        <dbReference type="ARBA" id="ARBA00023136"/>
    </source>
</evidence>
<dbReference type="GO" id="GO:0005886">
    <property type="term" value="C:plasma membrane"/>
    <property type="evidence" value="ECO:0007669"/>
    <property type="project" value="UniProtKB-SubCell"/>
</dbReference>
<evidence type="ECO:0000256" key="7">
    <source>
        <dbReference type="ARBA" id="ARBA00022692"/>
    </source>
</evidence>
<dbReference type="Proteomes" id="UP000198510">
    <property type="component" value="Unassembled WGS sequence"/>
</dbReference>
<gene>
    <name evidence="13" type="ORF">SAMN05421823_108148</name>
</gene>
<name>A0A1G9N1G2_9BACT</name>
<keyword evidence="7 10" id="KW-0812">Transmembrane</keyword>
<dbReference type="STRING" id="1075417.SAMN05421823_108148"/>
<feature type="domain" description="ABC transmembrane type-1" evidence="12">
    <location>
        <begin position="8"/>
        <end position="212"/>
    </location>
</feature>
<sequence>MTFSWEPLWLSFKLALVTTLVLLLIGLPLVYLLHFRRGRGQVIGQALISLPLVLPPTVLGYYLLVLMSPENGLGRWLDDWFGWRLVFSFPGLVIGSVIYSLPFMINPILSALEGVSTVYEEVAYTLGKSRLTTFVRVLLPMVRASVVVGAVMTFAHTIGEFGVILMIGGSIPGETRVASIAIYNEVEMLQYDAADRYALVLLLFSFVVLLGVYTYQNRRTARVI</sequence>
<evidence type="ECO:0000256" key="11">
    <source>
        <dbReference type="RuleBase" id="RU365097"/>
    </source>
</evidence>
<dbReference type="PROSITE" id="PS50928">
    <property type="entry name" value="ABC_TM1"/>
    <property type="match status" value="1"/>
</dbReference>
<dbReference type="OrthoDB" id="9795403at2"/>
<dbReference type="PANTHER" id="PTHR30183">
    <property type="entry name" value="MOLYBDENUM TRANSPORT SYSTEM PERMEASE PROTEIN MODB"/>
    <property type="match status" value="1"/>
</dbReference>
<keyword evidence="5 11" id="KW-1003">Cell membrane</keyword>
<protein>
    <recommendedName>
        <fullName evidence="11">Molybdenum transport system permease</fullName>
    </recommendedName>
</protein>
<evidence type="ECO:0000313" key="13">
    <source>
        <dbReference type="EMBL" id="SDL80204.1"/>
    </source>
</evidence>